<evidence type="ECO:0000256" key="3">
    <source>
        <dbReference type="ARBA" id="ARBA00022450"/>
    </source>
</evidence>
<dbReference type="PROSITE" id="PS50075">
    <property type="entry name" value="CARRIER"/>
    <property type="match status" value="2"/>
</dbReference>
<dbReference type="SUPFAM" id="SSF56801">
    <property type="entry name" value="Acetyl-CoA synthetase-like"/>
    <property type="match status" value="2"/>
</dbReference>
<dbReference type="InterPro" id="IPR025110">
    <property type="entry name" value="AMP-bd_C"/>
</dbReference>
<evidence type="ECO:0000256" key="2">
    <source>
        <dbReference type="ARBA" id="ARBA00004924"/>
    </source>
</evidence>
<evidence type="ECO:0000313" key="9">
    <source>
        <dbReference type="Proteomes" id="UP000886752"/>
    </source>
</evidence>
<gene>
    <name evidence="8" type="ORF">H9894_04860</name>
</gene>
<dbReference type="SUPFAM" id="SSF47336">
    <property type="entry name" value="ACP-like"/>
    <property type="match status" value="2"/>
</dbReference>
<dbReference type="PANTHER" id="PTHR45527:SF10">
    <property type="entry name" value="PYOCHELIN SYNTHASE PCHF"/>
    <property type="match status" value="1"/>
</dbReference>
<keyword evidence="3" id="KW-0596">Phosphopantetheine</keyword>
<feature type="compositionally biased region" description="Basic and acidic residues" evidence="6">
    <location>
        <begin position="2167"/>
        <end position="2182"/>
    </location>
</feature>
<dbReference type="Gene3D" id="1.10.1200.10">
    <property type="entry name" value="ACP-like"/>
    <property type="match status" value="2"/>
</dbReference>
<reference evidence="8" key="1">
    <citation type="journal article" date="2021" name="PeerJ">
        <title>Extensive microbial diversity within the chicken gut microbiome revealed by metagenomics and culture.</title>
        <authorList>
            <person name="Gilroy R."/>
            <person name="Ravi A."/>
            <person name="Getino M."/>
            <person name="Pursley I."/>
            <person name="Horton D.L."/>
            <person name="Alikhan N.F."/>
            <person name="Baker D."/>
            <person name="Gharbi K."/>
            <person name="Hall N."/>
            <person name="Watson M."/>
            <person name="Adriaenssens E.M."/>
            <person name="Foster-Nyarko E."/>
            <person name="Jarju S."/>
            <person name="Secka A."/>
            <person name="Antonio M."/>
            <person name="Oren A."/>
            <person name="Chaudhuri R.R."/>
            <person name="La Ragione R."/>
            <person name="Hildebrand F."/>
            <person name="Pallen M.J."/>
        </authorList>
    </citation>
    <scope>NUCLEOTIDE SEQUENCE</scope>
    <source>
        <strain evidence="8">ChiHecec2B26-446</strain>
    </source>
</reference>
<dbReference type="Proteomes" id="UP000886752">
    <property type="component" value="Unassembled WGS sequence"/>
</dbReference>
<evidence type="ECO:0000256" key="5">
    <source>
        <dbReference type="ARBA" id="ARBA00022598"/>
    </source>
</evidence>
<dbReference type="CDD" id="cd19535">
    <property type="entry name" value="Cyc_NRPS"/>
    <property type="match status" value="1"/>
</dbReference>
<dbReference type="GO" id="GO:0031177">
    <property type="term" value="F:phosphopantetheine binding"/>
    <property type="evidence" value="ECO:0007669"/>
    <property type="project" value="InterPro"/>
</dbReference>
<evidence type="ECO:0000313" key="8">
    <source>
        <dbReference type="EMBL" id="HIW00502.1"/>
    </source>
</evidence>
<dbReference type="GO" id="GO:0005737">
    <property type="term" value="C:cytoplasm"/>
    <property type="evidence" value="ECO:0007669"/>
    <property type="project" value="TreeGrafter"/>
</dbReference>
<dbReference type="Pfam" id="PF00501">
    <property type="entry name" value="AMP-binding"/>
    <property type="match status" value="2"/>
</dbReference>
<dbReference type="InterPro" id="IPR042099">
    <property type="entry name" value="ANL_N_sf"/>
</dbReference>
<dbReference type="InterPro" id="IPR006162">
    <property type="entry name" value="Ppantetheine_attach_site"/>
</dbReference>
<dbReference type="InterPro" id="IPR044894">
    <property type="entry name" value="TubC_N_sf"/>
</dbReference>
<dbReference type="EMBL" id="DXHV01000052">
    <property type="protein sequence ID" value="HIW00502.1"/>
    <property type="molecule type" value="Genomic_DNA"/>
</dbReference>
<dbReference type="InterPro" id="IPR036736">
    <property type="entry name" value="ACP-like_sf"/>
</dbReference>
<dbReference type="Gene3D" id="3.30.559.30">
    <property type="entry name" value="Nonribosomal peptide synthetase, condensation domain"/>
    <property type="match status" value="2"/>
</dbReference>
<comment type="pathway">
    <text evidence="2">Siderophore biosynthesis.</text>
</comment>
<feature type="region of interest" description="Disordered" evidence="6">
    <location>
        <begin position="2167"/>
        <end position="2186"/>
    </location>
</feature>
<dbReference type="Gene3D" id="3.30.559.10">
    <property type="entry name" value="Chloramphenicol acetyltransferase-like domain"/>
    <property type="match status" value="2"/>
</dbReference>
<dbReference type="InterPro" id="IPR023213">
    <property type="entry name" value="CAT-like_dom_sf"/>
</dbReference>
<dbReference type="Pfam" id="PF18563">
    <property type="entry name" value="TubC_N"/>
    <property type="match status" value="1"/>
</dbReference>
<dbReference type="InterPro" id="IPR045851">
    <property type="entry name" value="AMP-bd_C_sf"/>
</dbReference>
<proteinExistence type="predicted"/>
<dbReference type="SUPFAM" id="SSF52777">
    <property type="entry name" value="CoA-dependent acyltransferases"/>
    <property type="match status" value="4"/>
</dbReference>
<dbReference type="NCBIfam" id="TIGR01733">
    <property type="entry name" value="AA-adenyl-dom"/>
    <property type="match status" value="1"/>
</dbReference>
<comment type="caution">
    <text evidence="8">The sequence shown here is derived from an EMBL/GenBank/DDBJ whole genome shotgun (WGS) entry which is preliminary data.</text>
</comment>
<evidence type="ECO:0000256" key="4">
    <source>
        <dbReference type="ARBA" id="ARBA00022553"/>
    </source>
</evidence>
<name>A0A9D1TPW7_9BACT</name>
<dbReference type="InterPro" id="IPR020806">
    <property type="entry name" value="PKS_PP-bd"/>
</dbReference>
<dbReference type="InterPro" id="IPR010071">
    <property type="entry name" value="AA_adenyl_dom"/>
</dbReference>
<dbReference type="GO" id="GO:0044550">
    <property type="term" value="P:secondary metabolite biosynthetic process"/>
    <property type="evidence" value="ECO:0007669"/>
    <property type="project" value="TreeGrafter"/>
</dbReference>
<feature type="domain" description="Carrier" evidence="7">
    <location>
        <begin position="2190"/>
        <end position="2264"/>
    </location>
</feature>
<keyword evidence="4" id="KW-0597">Phosphoprotein</keyword>
<dbReference type="Pfam" id="PF00668">
    <property type="entry name" value="Condensation"/>
    <property type="match status" value="2"/>
</dbReference>
<reference evidence="8" key="2">
    <citation type="submission" date="2021-04" db="EMBL/GenBank/DDBJ databases">
        <authorList>
            <person name="Gilroy R."/>
        </authorList>
    </citation>
    <scope>NUCLEOTIDE SEQUENCE</scope>
    <source>
        <strain evidence="8">ChiHecec2B26-446</strain>
    </source>
</reference>
<dbReference type="CDD" id="cd05930">
    <property type="entry name" value="A_NRPS"/>
    <property type="match status" value="1"/>
</dbReference>
<dbReference type="FunFam" id="3.30.559.10:FF:000023">
    <property type="entry name" value="Non-ribosomal peptide synthetase"/>
    <property type="match status" value="1"/>
</dbReference>
<dbReference type="SMART" id="SM00823">
    <property type="entry name" value="PKS_PP"/>
    <property type="match status" value="2"/>
</dbReference>
<dbReference type="Pfam" id="PF13193">
    <property type="entry name" value="AMP-binding_C"/>
    <property type="match status" value="1"/>
</dbReference>
<dbReference type="Pfam" id="PF00550">
    <property type="entry name" value="PP-binding"/>
    <property type="match status" value="2"/>
</dbReference>
<dbReference type="PROSITE" id="PS00455">
    <property type="entry name" value="AMP_BINDING"/>
    <property type="match status" value="2"/>
</dbReference>
<dbReference type="GO" id="GO:0043041">
    <property type="term" value="P:amino acid activation for nonribosomal peptide biosynthetic process"/>
    <property type="evidence" value="ECO:0007669"/>
    <property type="project" value="TreeGrafter"/>
</dbReference>
<dbReference type="InterPro" id="IPR001242">
    <property type="entry name" value="Condensation_dom"/>
</dbReference>
<dbReference type="PROSITE" id="PS00012">
    <property type="entry name" value="PHOSPHOPANTETHEINE"/>
    <property type="match status" value="1"/>
</dbReference>
<evidence type="ECO:0000259" key="7">
    <source>
        <dbReference type="PROSITE" id="PS50075"/>
    </source>
</evidence>
<organism evidence="8 9">
    <name type="scientific">Candidatus Desulfovibrio intestinipullorum</name>
    <dbReference type="NCBI Taxonomy" id="2838536"/>
    <lineage>
        <taxon>Bacteria</taxon>
        <taxon>Pseudomonadati</taxon>
        <taxon>Thermodesulfobacteriota</taxon>
        <taxon>Desulfovibrionia</taxon>
        <taxon>Desulfovibrionales</taxon>
        <taxon>Desulfovibrionaceae</taxon>
        <taxon>Desulfovibrio</taxon>
    </lineage>
</organism>
<dbReference type="InterPro" id="IPR041464">
    <property type="entry name" value="TubC_N"/>
</dbReference>
<protein>
    <submittedName>
        <fullName evidence="8">Amino acid adenylation domain-containing protein</fullName>
    </submittedName>
</protein>
<feature type="domain" description="Carrier" evidence="7">
    <location>
        <begin position="1053"/>
        <end position="1128"/>
    </location>
</feature>
<dbReference type="Gene3D" id="3.40.50.12780">
    <property type="entry name" value="N-terminal domain of ligase-like"/>
    <property type="match status" value="2"/>
</dbReference>
<evidence type="ECO:0000256" key="1">
    <source>
        <dbReference type="ARBA" id="ARBA00001957"/>
    </source>
</evidence>
<evidence type="ECO:0000256" key="6">
    <source>
        <dbReference type="SAM" id="MobiDB-lite"/>
    </source>
</evidence>
<comment type="cofactor">
    <cofactor evidence="1">
        <name>pantetheine 4'-phosphate</name>
        <dbReference type="ChEBI" id="CHEBI:47942"/>
    </cofactor>
</comment>
<dbReference type="InterPro" id="IPR009081">
    <property type="entry name" value="PP-bd_ACP"/>
</dbReference>
<dbReference type="Gene3D" id="1.10.10.1830">
    <property type="entry name" value="Non-ribosomal peptide synthase, adenylation domain"/>
    <property type="match status" value="1"/>
</dbReference>
<keyword evidence="5" id="KW-0436">Ligase</keyword>
<dbReference type="GO" id="GO:0016874">
    <property type="term" value="F:ligase activity"/>
    <property type="evidence" value="ECO:0007669"/>
    <property type="project" value="UniProtKB-KW"/>
</dbReference>
<accession>A0A9D1TPW7</accession>
<dbReference type="InterPro" id="IPR057737">
    <property type="entry name" value="Condensation_MtbB-like"/>
</dbReference>
<dbReference type="InterPro" id="IPR000873">
    <property type="entry name" value="AMP-dep_synth/lig_dom"/>
</dbReference>
<dbReference type="InterPro" id="IPR020845">
    <property type="entry name" value="AMP-binding_CS"/>
</dbReference>
<sequence length="2285" mass="248655">MAATQTFDALSLVVSLRRQGVRLSAEGDELVVRGNPQALTREVLDELKSGKAQVLDLLRQERQAQDLPVLHPDPEHRHDPFPLNENQQAYWLGRDTSMAFGSVGIHVFFELDIPDFSRERFERAWNTLVCRHDMLRARVLPDGTQQVADKVPAFVLETTSLVHLSEEEAAERIDEAAQTLSHTCYDLEHWPQTTFRAFVLADRRTILMGSLDCWCLDGHSLQILMRELALLYEGHRLPPAPACSFRDYVLACANFRSSERYRASLAYWQKKVAGLPPAPVLPLRAPAGRAQSGTAPVFVRHETRLGAEAFARLSARLRRLDLTLSAFLLACYAETLGHWTYERRFTINVPRINRLPVHRDIENCVGEFASFSLTAMDLSDREATFLDRCRAVQRQVWQDLEHDHVSGVTVLRAWRQHTGAGPETGMPYVFTSEPESGGSGRESSWIGALASLGSVRRTLTQTPQVWIDAQYGKIRNELHLSWDVLDDLFAKDLPGNMFATYADLIGAMAESDAPWQERAPLHTLVQAHCTYSVEEGPARPVPTTDCLDLLARRARERGCLVAVTDSRGSMTWQEVHDATAALAAALHRAGLCAGARVALLLGKGRWQALASWAVRVAGGVLVPLDCEAPEARLASLAHDCGASLVLTDTHLPVEGRLWDLPAFALDSETPLSFLNALPALAKASPLADGDLGAIVYTSGSTGTPKGVLVPFAGIVNAVLNIGAMRPLGQETPALALSPFHHDMAMPDYVGSLLLGMPLVYPDQDRRKDPEHWLALVQQHRVGYWNSVPAMMTMLMDVLADRPADLSSLRLVTLGGDWLPIATVAALRARAPQAAVFSIGGPTEISMANIAHEIGSIDPAWTSIPYGKPFANTGCQVCNEAGRPCPRGVAGELCCTGPFMALGYLHDEERTRTAFAVSEDGERLYHTGDMGRMDEDGVLEILGRRDNQVKMHGYRIELSEIENVLRSHDAIHEAVVLVATGEQGAKRLCAWVQPEKGCTLDEDEVRRFAAKILPAYMVPSLVALCPSFPLTANGKLDRRALEDWHITCAKEAYTPKTPTEALVCEAWKQVLGSSPASGQSNFFEAGGDSLSAIRLLNALRAACGCQLAVMDIFRQPAPALLAALLDERGQDRGKDRDTVSDLPAIEPTTRRKRHSPADSVLIVPATHAQTRLWTEEQTQPQALYTLSFRFSVTGRIRPEVLEAALNRVVARHEALRTSLHGTLSAGTGPSGDSFLVEQHIHAACPLQLHVLHAEDGATDGTGNGADRAKAFFEALEQQPLPLDRAPLLRAGLALLADEEAELGLVFHHAIFDGWSMQVFLNSLQETLGTDAEQRPESGSAESVSGPAHTADYGDLADWEQSASVRELAARRLHTLVQDLAKVRPPQLPDCSLLQAGEGTAQDGAWTTIFHEQVLAPDCAARMRELARRLGMTPFMVGLCAFALLVSRMSGEENLLLGTYAALRGRPELESVVGLLVNPVPLILKAGGARTAGELLALCRTAVMEAADNALVPFDLLVREVRPDREAGRHPIFDCGFSQDNTADSGISGAGMHLRPRPGGRHATALQLDVALREGSQPAFEATARAPQWTEQALAAFCQRLVHVLDQITRDPDRPLDAISICTPDEARLLDTWSTGTRLASPWPSLWERFADVAARTPDRICLSGARPCTFAELRILAERMAAAMAQIGTRSGTRGCLALYLERGPEFVAAMLAAWRCGRSVLPLSRLQPVSRLSALLRQAAVSLLVVQSRDEAEELCRDCPASPCVLALADLSREDSLPTAPLPAPASLPAPAFMADDDPALVLFTSGSSGVPKGVVTGHRTLVNRLQWAGEAVPYAADERALARADTSFIDAVTELFSPLLHGVEVSVLPDEEVRHMDRLAAFLEREGVTRLVSVPSALRVLAALAEHKGTPFFGIRTLVSSGEPLHGALLHKLREAFPRAQVFNFYGSTECAGEATWYATGAGDEDRVHVPLGRPIAGTTVCVRDRAGHVLPWGIPGEIVVRGQALALGYLAQDGSLAPLGAAAPGTLATGDLGAWSPDGQLIGLGRRDRQLKIRGQRLAPQEVEEILQSLPQVDEACVLALHGNEESGDKDSGDETILCACVSGRDVPDETSLRQALAGRLPQAFIPSLFLRLPAFPATASGKKDMETLKRLCRARLHEARLEAQDRPERFPDHFPDHNGEQAQGEAAERSQVAARAGRVWHRVLGRTPQACSHFFLDGGHSLLAVRLAMELGAELGLACEARDLFVHPVFADLVQFLEHRLQARVRPGEQAGEEAEAVWEDV</sequence>
<dbReference type="Gene3D" id="3.30.300.30">
    <property type="match status" value="2"/>
</dbReference>
<dbReference type="PANTHER" id="PTHR45527">
    <property type="entry name" value="NONRIBOSOMAL PEPTIDE SYNTHETASE"/>
    <property type="match status" value="1"/>
</dbReference>